<dbReference type="PANTHER" id="PTHR43364">
    <property type="entry name" value="NADH-SPECIFIC METHYLGLYOXAL REDUCTASE-RELATED"/>
    <property type="match status" value="1"/>
</dbReference>
<dbReference type="InterPro" id="IPR050523">
    <property type="entry name" value="AKR_Detox_Biosynth"/>
</dbReference>
<accession>U5W6P1</accession>
<keyword evidence="3" id="KW-1185">Reference proteome</keyword>
<name>U5W6P1_9ACTN</name>
<dbReference type="Proteomes" id="UP000017746">
    <property type="component" value="Chromosome"/>
</dbReference>
<dbReference type="Gene3D" id="3.20.20.100">
    <property type="entry name" value="NADP-dependent oxidoreductase domain"/>
    <property type="match status" value="1"/>
</dbReference>
<dbReference type="AlphaFoldDB" id="U5W6P1"/>
<dbReference type="OrthoDB" id="3170516at2"/>
<reference evidence="2 3" key="1">
    <citation type="journal article" date="2014" name="J. Biotechnol.">
        <title>Complete genome sequence of the actinobacterium Actinoplanes friuliensis HAG 010964, producer of the lipopeptide antibiotic friulimycin.</title>
        <authorList>
            <person name="Ruckert C."/>
            <person name="Szczepanowski R."/>
            <person name="Albersmeier A."/>
            <person name="Goesmann A."/>
            <person name="Fischer N."/>
            <person name="Steinkamper A."/>
            <person name="Puhler A."/>
            <person name="Biener R."/>
            <person name="Schwartz D."/>
            <person name="Kalinowski J."/>
        </authorList>
    </citation>
    <scope>NUCLEOTIDE SEQUENCE [LARGE SCALE GENOMIC DNA]</scope>
    <source>
        <strain evidence="2 3">DSM 7358</strain>
    </source>
</reference>
<dbReference type="Pfam" id="PF00248">
    <property type="entry name" value="Aldo_ket_red"/>
    <property type="match status" value="1"/>
</dbReference>
<proteinExistence type="predicted"/>
<evidence type="ECO:0000259" key="1">
    <source>
        <dbReference type="Pfam" id="PF00248"/>
    </source>
</evidence>
<organism evidence="2 3">
    <name type="scientific">Actinoplanes friuliensis DSM 7358</name>
    <dbReference type="NCBI Taxonomy" id="1246995"/>
    <lineage>
        <taxon>Bacteria</taxon>
        <taxon>Bacillati</taxon>
        <taxon>Actinomycetota</taxon>
        <taxon>Actinomycetes</taxon>
        <taxon>Micromonosporales</taxon>
        <taxon>Micromonosporaceae</taxon>
        <taxon>Actinoplanes</taxon>
    </lineage>
</organism>
<dbReference type="KEGG" id="afs:AFR_33100"/>
<dbReference type="EMBL" id="CP006272">
    <property type="protein sequence ID" value="AGZ44878.1"/>
    <property type="molecule type" value="Genomic_DNA"/>
</dbReference>
<dbReference type="RefSeq" id="WP_023561215.1">
    <property type="nucleotide sequence ID" value="NC_022657.1"/>
</dbReference>
<dbReference type="PATRIC" id="fig|1246995.3.peg.6698"/>
<protein>
    <submittedName>
        <fullName evidence="2">Aldo/keto reductase</fullName>
    </submittedName>
</protein>
<feature type="domain" description="NADP-dependent oxidoreductase" evidence="1">
    <location>
        <begin position="3"/>
        <end position="308"/>
    </location>
</feature>
<evidence type="ECO:0000313" key="2">
    <source>
        <dbReference type="EMBL" id="AGZ44878.1"/>
    </source>
</evidence>
<dbReference type="InterPro" id="IPR023210">
    <property type="entry name" value="NADP_OxRdtase_dom"/>
</dbReference>
<dbReference type="eggNOG" id="COG0667">
    <property type="taxonomic scope" value="Bacteria"/>
</dbReference>
<dbReference type="InterPro" id="IPR036812">
    <property type="entry name" value="NAD(P)_OxRdtase_dom_sf"/>
</dbReference>
<dbReference type="HOGENOM" id="CLU_023205_2_0_11"/>
<dbReference type="PANTHER" id="PTHR43364:SF6">
    <property type="entry name" value="OXIDOREDUCTASE-RELATED"/>
    <property type="match status" value="1"/>
</dbReference>
<dbReference type="SUPFAM" id="SSF51430">
    <property type="entry name" value="NAD(P)-linked oxidoreductase"/>
    <property type="match status" value="1"/>
</dbReference>
<gene>
    <name evidence="2" type="ORF">AFR_33100</name>
</gene>
<sequence length="309" mass="33453">MSEIVLGAMLFGTRIDESASFALLDRFVERGGRWIDTANNYMFWGHPSGFGGQSEEVIGRWLAARPGARERVRISTKLGGQPTDAARGLDSAEGLSAGVIRRASELSRKRLGVDRIDLYWAHVEDRTVPLEETVGAFGALVTEGAVARLGASNHPAWRVEQGRGIAATTGVEGWTALQLRHSYLRPRPGAPLPASAHRVVTDEVLDFCRTTGVALWAYTALMNGAYVLPSRLDEAYEHRGTTRRLAALDAVAAELGTGRHQTVLAWLLGGTPPIHPIVGATTVERLDEAMDALDLGLDPDQRTRLDEAA</sequence>
<evidence type="ECO:0000313" key="3">
    <source>
        <dbReference type="Proteomes" id="UP000017746"/>
    </source>
</evidence>
<dbReference type="STRING" id="1246995.AFR_33100"/>
<dbReference type="GO" id="GO:0005829">
    <property type="term" value="C:cytosol"/>
    <property type="evidence" value="ECO:0007669"/>
    <property type="project" value="TreeGrafter"/>
</dbReference>